<keyword evidence="1" id="KW-0378">Hydrolase</keyword>
<evidence type="ECO:0000313" key="5">
    <source>
        <dbReference type="Proteomes" id="UP001152049"/>
    </source>
</evidence>
<dbReference type="InterPro" id="IPR000073">
    <property type="entry name" value="AB_hydrolase_1"/>
</dbReference>
<dbReference type="EMBL" id="JAOQAZ010000032">
    <property type="protein sequence ID" value="KAJ4249747.1"/>
    <property type="molecule type" value="Genomic_DNA"/>
</dbReference>
<dbReference type="Gene3D" id="3.40.50.1820">
    <property type="entry name" value="alpha/beta hydrolase"/>
    <property type="match status" value="1"/>
</dbReference>
<comment type="caution">
    <text evidence="4">The sequence shown here is derived from an EMBL/GenBank/DDBJ whole genome shotgun (WGS) entry which is preliminary data.</text>
</comment>
<evidence type="ECO:0000256" key="1">
    <source>
        <dbReference type="ARBA" id="ARBA00022801"/>
    </source>
</evidence>
<dbReference type="Proteomes" id="UP001152049">
    <property type="component" value="Unassembled WGS sequence"/>
</dbReference>
<organism evidence="4 5">
    <name type="scientific">Fusarium torreyae</name>
    <dbReference type="NCBI Taxonomy" id="1237075"/>
    <lineage>
        <taxon>Eukaryota</taxon>
        <taxon>Fungi</taxon>
        <taxon>Dikarya</taxon>
        <taxon>Ascomycota</taxon>
        <taxon>Pezizomycotina</taxon>
        <taxon>Sordariomycetes</taxon>
        <taxon>Hypocreomycetidae</taxon>
        <taxon>Hypocreales</taxon>
        <taxon>Nectriaceae</taxon>
        <taxon>Fusarium</taxon>
    </lineage>
</organism>
<gene>
    <name evidence="4" type="ORF">NW762_012088</name>
</gene>
<dbReference type="InterPro" id="IPR029058">
    <property type="entry name" value="AB_hydrolase_fold"/>
</dbReference>
<sequence>MVNDMHVDKLTPDDARVERSKAVVNGRTYTYILARPDGTPKGHIFLAHGFPDIAFGWRYQIPFLRSLGYEVLAPNMLGYGGTITPEADDVAWGFKTMSDDVAALAATVWSPKTRIVMGGHDWGGALAWRVALWHPELLVGVFSVCTPYWAPNPAYMDLEVLVKSGKLPSFGYQLQFIKGEVEEHIKTPDDVRRFLLALYGNRTADTGEVALTAKQGIFFDRLSRLADTSPLISAPEIEEYVRVYCQEGDGVIGPLRWYRMRERVFEEEKPLASKGVKVQMPSLFIQATKDFALPPAMARGMEVNFTNLTMKKVEASHWALWQTPDKVNTFLKDWLAESLEGQSAKSVL</sequence>
<protein>
    <recommendedName>
        <fullName evidence="3">AB hydrolase-1 domain-containing protein</fullName>
    </recommendedName>
</protein>
<feature type="domain" description="AB hydrolase-1" evidence="3">
    <location>
        <begin position="43"/>
        <end position="322"/>
    </location>
</feature>
<dbReference type="PRINTS" id="PR00412">
    <property type="entry name" value="EPOXHYDRLASE"/>
</dbReference>
<evidence type="ECO:0000256" key="2">
    <source>
        <dbReference type="ARBA" id="ARBA00038334"/>
    </source>
</evidence>
<dbReference type="GO" id="GO:0016787">
    <property type="term" value="F:hydrolase activity"/>
    <property type="evidence" value="ECO:0007669"/>
    <property type="project" value="UniProtKB-KW"/>
</dbReference>
<dbReference type="InterPro" id="IPR000639">
    <property type="entry name" value="Epox_hydrolase-like"/>
</dbReference>
<dbReference type="SUPFAM" id="SSF53474">
    <property type="entry name" value="alpha/beta-Hydrolases"/>
    <property type="match status" value="1"/>
</dbReference>
<dbReference type="AlphaFoldDB" id="A0A9W8RRL9"/>
<evidence type="ECO:0000259" key="3">
    <source>
        <dbReference type="Pfam" id="PF00561"/>
    </source>
</evidence>
<proteinExistence type="inferred from homology"/>
<keyword evidence="5" id="KW-1185">Reference proteome</keyword>
<accession>A0A9W8RRL9</accession>
<name>A0A9W8RRL9_9HYPO</name>
<evidence type="ECO:0000313" key="4">
    <source>
        <dbReference type="EMBL" id="KAJ4249747.1"/>
    </source>
</evidence>
<dbReference type="OrthoDB" id="408373at2759"/>
<reference evidence="4" key="1">
    <citation type="submission" date="2022-09" db="EMBL/GenBank/DDBJ databases">
        <title>Fusarium specimens isolated from Avocado Roots.</title>
        <authorList>
            <person name="Stajich J."/>
            <person name="Roper C."/>
            <person name="Heimlech-Rivalta G."/>
        </authorList>
    </citation>
    <scope>NUCLEOTIDE SEQUENCE</scope>
    <source>
        <strain evidence="4">CF00136</strain>
    </source>
</reference>
<dbReference type="Pfam" id="PF00561">
    <property type="entry name" value="Abhydrolase_1"/>
    <property type="match status" value="1"/>
</dbReference>
<dbReference type="PANTHER" id="PTHR43329">
    <property type="entry name" value="EPOXIDE HYDROLASE"/>
    <property type="match status" value="1"/>
</dbReference>
<comment type="similarity">
    <text evidence="2">Belongs to the AB hydrolase superfamily. Epoxide hydrolase family.</text>
</comment>